<dbReference type="InterPro" id="IPR003961">
    <property type="entry name" value="FN3_dom"/>
</dbReference>
<accession>A0A8C9MJ50</accession>
<evidence type="ECO:0000313" key="2">
    <source>
        <dbReference type="Ensembl" id="ENSSCAP00000004127.1"/>
    </source>
</evidence>
<proteinExistence type="predicted"/>
<dbReference type="Gene3D" id="2.60.40.10">
    <property type="entry name" value="Immunoglobulins"/>
    <property type="match status" value="1"/>
</dbReference>
<sequence>VPVSVPPVPLLQLEKCCTRNNSVTLAWRMPPLSHNPVEGYILELDDGDGGQFREVYVGKETLCTIDGLHFNSTYNARVKAFNSSGLTETSCCRMTTRLPPATATMTGWFWAPPPSPRVCITGSCTWTATTTTRTQPSALPGLTWSRT</sequence>
<evidence type="ECO:0000313" key="3">
    <source>
        <dbReference type="Proteomes" id="UP000694409"/>
    </source>
</evidence>
<dbReference type="Proteomes" id="UP000694409">
    <property type="component" value="Unassembled WGS sequence"/>
</dbReference>
<name>A0A8C9MJ50_SERCA</name>
<reference evidence="2" key="1">
    <citation type="submission" date="2025-08" db="UniProtKB">
        <authorList>
            <consortium name="Ensembl"/>
        </authorList>
    </citation>
    <scope>IDENTIFICATION</scope>
</reference>
<dbReference type="AlphaFoldDB" id="A0A8C9MJ50"/>
<feature type="domain" description="Fibronectin type-III" evidence="1">
    <location>
        <begin position="6"/>
        <end position="101"/>
    </location>
</feature>
<dbReference type="PROSITE" id="PS50853">
    <property type="entry name" value="FN3"/>
    <property type="match status" value="1"/>
</dbReference>
<dbReference type="GO" id="GO:0005737">
    <property type="term" value="C:cytoplasm"/>
    <property type="evidence" value="ECO:0007669"/>
    <property type="project" value="TreeGrafter"/>
</dbReference>
<dbReference type="GeneTree" id="ENSGT00940000168855"/>
<organism evidence="2 3">
    <name type="scientific">Serinus canaria</name>
    <name type="common">Island canary</name>
    <name type="synonym">Fringilla canaria</name>
    <dbReference type="NCBI Taxonomy" id="9135"/>
    <lineage>
        <taxon>Eukaryota</taxon>
        <taxon>Metazoa</taxon>
        <taxon>Chordata</taxon>
        <taxon>Craniata</taxon>
        <taxon>Vertebrata</taxon>
        <taxon>Euteleostomi</taxon>
        <taxon>Archelosauria</taxon>
        <taxon>Archosauria</taxon>
        <taxon>Dinosauria</taxon>
        <taxon>Saurischia</taxon>
        <taxon>Theropoda</taxon>
        <taxon>Coelurosauria</taxon>
        <taxon>Aves</taxon>
        <taxon>Neognathae</taxon>
        <taxon>Neoaves</taxon>
        <taxon>Telluraves</taxon>
        <taxon>Australaves</taxon>
        <taxon>Passeriformes</taxon>
        <taxon>Passeroidea</taxon>
        <taxon>Fringillidae</taxon>
        <taxon>Carduelinae</taxon>
        <taxon>Serinus</taxon>
    </lineage>
</organism>
<dbReference type="SMART" id="SM00060">
    <property type="entry name" value="FN3"/>
    <property type="match status" value="1"/>
</dbReference>
<dbReference type="OMA" id="WIGMTTI"/>
<dbReference type="PANTHER" id="PTHR24099">
    <property type="entry name" value="E3 UBIQUITIN-PROTEIN LIGASE TRIM36-RELATED"/>
    <property type="match status" value="1"/>
</dbReference>
<dbReference type="Ensembl" id="ENSSCAT00000004791.1">
    <property type="protein sequence ID" value="ENSSCAP00000004127.1"/>
    <property type="gene ID" value="ENSSCAG00000003399.1"/>
</dbReference>
<protein>
    <recommendedName>
        <fullName evidence="1">Fibronectin type-III domain-containing protein</fullName>
    </recommendedName>
</protein>
<dbReference type="InterPro" id="IPR013783">
    <property type="entry name" value="Ig-like_fold"/>
</dbReference>
<dbReference type="SUPFAM" id="SSF49265">
    <property type="entry name" value="Fibronectin type III"/>
    <property type="match status" value="1"/>
</dbReference>
<reference evidence="2" key="2">
    <citation type="submission" date="2025-09" db="UniProtKB">
        <authorList>
            <consortium name="Ensembl"/>
        </authorList>
    </citation>
    <scope>IDENTIFICATION</scope>
</reference>
<dbReference type="PANTHER" id="PTHR24099:SF21">
    <property type="entry name" value="TRIPARTITE MOTIF-CONTAINING PROTEIN 67"/>
    <property type="match status" value="1"/>
</dbReference>
<keyword evidence="3" id="KW-1185">Reference proteome</keyword>
<dbReference type="InterPro" id="IPR036116">
    <property type="entry name" value="FN3_sf"/>
</dbReference>
<dbReference type="Pfam" id="PF00041">
    <property type="entry name" value="fn3"/>
    <property type="match status" value="1"/>
</dbReference>
<dbReference type="InterPro" id="IPR050617">
    <property type="entry name" value="E3_ligase_FN3/SPRY"/>
</dbReference>
<dbReference type="CDD" id="cd00063">
    <property type="entry name" value="FN3"/>
    <property type="match status" value="1"/>
</dbReference>
<dbReference type="PRINTS" id="PR00014">
    <property type="entry name" value="FNTYPEIII"/>
</dbReference>
<dbReference type="FunFam" id="2.60.40.10:FF:000178">
    <property type="entry name" value="E3 ubiquitin-protein ligase TRIM9 isoform X1"/>
    <property type="match status" value="1"/>
</dbReference>
<evidence type="ECO:0000259" key="1">
    <source>
        <dbReference type="PROSITE" id="PS50853"/>
    </source>
</evidence>